<dbReference type="AlphaFoldDB" id="A0A9D1IMC8"/>
<evidence type="ECO:0000256" key="8">
    <source>
        <dbReference type="ARBA" id="ARBA00023136"/>
    </source>
</evidence>
<evidence type="ECO:0000256" key="2">
    <source>
        <dbReference type="ARBA" id="ARBA00022475"/>
    </source>
</evidence>
<dbReference type="PANTHER" id="PTHR33695:SF1">
    <property type="entry name" value="LIPOPROTEIN SIGNAL PEPTIDASE"/>
    <property type="match status" value="1"/>
</dbReference>
<comment type="similarity">
    <text evidence="1 9 10">Belongs to the peptidase A8 family.</text>
</comment>
<dbReference type="GO" id="GO:0004190">
    <property type="term" value="F:aspartic-type endopeptidase activity"/>
    <property type="evidence" value="ECO:0007669"/>
    <property type="project" value="UniProtKB-UniRule"/>
</dbReference>
<comment type="caution">
    <text evidence="11">The sequence shown here is derived from an EMBL/GenBank/DDBJ whole genome shotgun (WGS) entry which is preliminary data.</text>
</comment>
<organism evidence="11 12">
    <name type="scientific">Candidatus Limisoma intestinavium</name>
    <dbReference type="NCBI Taxonomy" id="2840856"/>
    <lineage>
        <taxon>Bacteria</taxon>
        <taxon>Pseudomonadati</taxon>
        <taxon>Bacteroidota</taxon>
        <taxon>Bacteroidia</taxon>
        <taxon>Bacteroidales</taxon>
        <taxon>Candidatus Limisoma</taxon>
    </lineage>
</organism>
<evidence type="ECO:0000256" key="5">
    <source>
        <dbReference type="ARBA" id="ARBA00022750"/>
    </source>
</evidence>
<sequence length="219" mass="24645">MRNKTISNGWLALIIVLAIIIADQILKIWVKTNFYLGETLPFTSWFELHFIENPGMAFGIELGSKLFLTIFRLAASAFLIYILYKIRNNRNYSKGFVVCLSLITAGAIGNVLDCMFYGLIFSESTPFTMAVLFPDGGGYDTFLHGKVVDMFHFPLIQGTWPEWVPFVGGGDFEFFRPVFNLADSAISVGVIVFILFYSKYLSAPKNETSQEQAEPADKK</sequence>
<dbReference type="NCBIfam" id="NF011369">
    <property type="entry name" value="PRK14788.1"/>
    <property type="match status" value="1"/>
</dbReference>
<protein>
    <recommendedName>
        <fullName evidence="9">Lipoprotein signal peptidase</fullName>
        <ecNumber evidence="9">3.4.23.36</ecNumber>
    </recommendedName>
    <alternativeName>
        <fullName evidence="9">Prolipoprotein signal peptidase</fullName>
    </alternativeName>
    <alternativeName>
        <fullName evidence="9">Signal peptidase II</fullName>
        <shortName evidence="9">SPase II</shortName>
    </alternativeName>
</protein>
<reference evidence="11" key="2">
    <citation type="journal article" date="2021" name="PeerJ">
        <title>Extensive microbial diversity within the chicken gut microbiome revealed by metagenomics and culture.</title>
        <authorList>
            <person name="Gilroy R."/>
            <person name="Ravi A."/>
            <person name="Getino M."/>
            <person name="Pursley I."/>
            <person name="Horton D.L."/>
            <person name="Alikhan N.F."/>
            <person name="Baker D."/>
            <person name="Gharbi K."/>
            <person name="Hall N."/>
            <person name="Watson M."/>
            <person name="Adriaenssens E.M."/>
            <person name="Foster-Nyarko E."/>
            <person name="Jarju S."/>
            <person name="Secka A."/>
            <person name="Antonio M."/>
            <person name="Oren A."/>
            <person name="Chaudhuri R.R."/>
            <person name="La Ragione R."/>
            <person name="Hildebrand F."/>
            <person name="Pallen M.J."/>
        </authorList>
    </citation>
    <scope>NUCLEOTIDE SEQUENCE</scope>
    <source>
        <strain evidence="11">17073</strain>
    </source>
</reference>
<keyword evidence="6 9" id="KW-0378">Hydrolase</keyword>
<feature type="transmembrane region" description="Helical" evidence="9">
    <location>
        <begin position="66"/>
        <end position="84"/>
    </location>
</feature>
<dbReference type="GO" id="GO:0005886">
    <property type="term" value="C:plasma membrane"/>
    <property type="evidence" value="ECO:0007669"/>
    <property type="project" value="UniProtKB-SubCell"/>
</dbReference>
<evidence type="ECO:0000256" key="6">
    <source>
        <dbReference type="ARBA" id="ARBA00022801"/>
    </source>
</evidence>
<proteinExistence type="inferred from homology"/>
<keyword evidence="5 9" id="KW-0064">Aspartyl protease</keyword>
<comment type="catalytic activity">
    <reaction evidence="9">
        <text>Release of signal peptides from bacterial membrane prolipoproteins. Hydrolyzes -Xaa-Yaa-Zaa-|-(S,diacylglyceryl)Cys-, in which Xaa is hydrophobic (preferably Leu), and Yaa (Ala or Ser) and Zaa (Gly or Ala) have small, neutral side chains.</text>
        <dbReference type="EC" id="3.4.23.36"/>
    </reaction>
</comment>
<comment type="subcellular location">
    <subcellularLocation>
        <location evidence="9">Cell membrane</location>
        <topology evidence="9">Multi-pass membrane protein</topology>
    </subcellularLocation>
</comment>
<evidence type="ECO:0000256" key="3">
    <source>
        <dbReference type="ARBA" id="ARBA00022670"/>
    </source>
</evidence>
<keyword evidence="4 9" id="KW-0812">Transmembrane</keyword>
<feature type="transmembrane region" description="Helical" evidence="9">
    <location>
        <begin position="178"/>
        <end position="197"/>
    </location>
</feature>
<dbReference type="Pfam" id="PF01252">
    <property type="entry name" value="Peptidase_A8"/>
    <property type="match status" value="1"/>
</dbReference>
<evidence type="ECO:0000256" key="4">
    <source>
        <dbReference type="ARBA" id="ARBA00022692"/>
    </source>
</evidence>
<feature type="active site" evidence="9">
    <location>
        <position position="183"/>
    </location>
</feature>
<evidence type="ECO:0000313" key="12">
    <source>
        <dbReference type="Proteomes" id="UP000824076"/>
    </source>
</evidence>
<keyword evidence="2 9" id="KW-1003">Cell membrane</keyword>
<dbReference type="InterPro" id="IPR001872">
    <property type="entry name" value="Peptidase_A8"/>
</dbReference>
<dbReference type="EC" id="3.4.23.36" evidence="9"/>
<dbReference type="PRINTS" id="PR00781">
    <property type="entry name" value="LIPOSIGPTASE"/>
</dbReference>
<keyword evidence="8 9" id="KW-0472">Membrane</keyword>
<feature type="active site" evidence="9">
    <location>
        <position position="149"/>
    </location>
</feature>
<keyword evidence="3 9" id="KW-0645">Protease</keyword>
<feature type="transmembrane region" description="Helical" evidence="9">
    <location>
        <begin position="9"/>
        <end position="30"/>
    </location>
</feature>
<evidence type="ECO:0000256" key="10">
    <source>
        <dbReference type="RuleBase" id="RU004181"/>
    </source>
</evidence>
<gene>
    <name evidence="9" type="primary">lspA</name>
    <name evidence="11" type="ORF">IAD18_03525</name>
</gene>
<keyword evidence="11" id="KW-0449">Lipoprotein</keyword>
<dbReference type="EMBL" id="DVMS01000101">
    <property type="protein sequence ID" value="HIU38722.1"/>
    <property type="molecule type" value="Genomic_DNA"/>
</dbReference>
<evidence type="ECO:0000256" key="7">
    <source>
        <dbReference type="ARBA" id="ARBA00022989"/>
    </source>
</evidence>
<dbReference type="GO" id="GO:0006508">
    <property type="term" value="P:proteolysis"/>
    <property type="evidence" value="ECO:0007669"/>
    <property type="project" value="UniProtKB-KW"/>
</dbReference>
<feature type="transmembrane region" description="Helical" evidence="9">
    <location>
        <begin position="96"/>
        <end position="120"/>
    </location>
</feature>
<reference evidence="11" key="1">
    <citation type="submission" date="2020-10" db="EMBL/GenBank/DDBJ databases">
        <authorList>
            <person name="Gilroy R."/>
        </authorList>
    </citation>
    <scope>NUCLEOTIDE SEQUENCE</scope>
    <source>
        <strain evidence="11">17073</strain>
    </source>
</reference>
<evidence type="ECO:0000313" key="11">
    <source>
        <dbReference type="EMBL" id="HIU38722.1"/>
    </source>
</evidence>
<evidence type="ECO:0000256" key="1">
    <source>
        <dbReference type="ARBA" id="ARBA00006139"/>
    </source>
</evidence>
<evidence type="ECO:0000256" key="9">
    <source>
        <dbReference type="HAMAP-Rule" id="MF_00161"/>
    </source>
</evidence>
<accession>A0A9D1IMC8</accession>
<dbReference type="HAMAP" id="MF_00161">
    <property type="entry name" value="LspA"/>
    <property type="match status" value="1"/>
</dbReference>
<keyword evidence="7 9" id="KW-1133">Transmembrane helix</keyword>
<comment type="pathway">
    <text evidence="9">Protein modification; lipoprotein biosynthesis (signal peptide cleavage).</text>
</comment>
<dbReference type="PANTHER" id="PTHR33695">
    <property type="entry name" value="LIPOPROTEIN SIGNAL PEPTIDASE"/>
    <property type="match status" value="1"/>
</dbReference>
<comment type="function">
    <text evidence="9">This protein specifically catalyzes the removal of signal peptides from prolipoproteins.</text>
</comment>
<dbReference type="Proteomes" id="UP000824076">
    <property type="component" value="Unassembled WGS sequence"/>
</dbReference>
<name>A0A9D1IMC8_9BACT</name>